<dbReference type="PANTHER" id="PTHR10151">
    <property type="entry name" value="ECTONUCLEOTIDE PYROPHOSPHATASE/PHOSPHODIESTERASE"/>
    <property type="match status" value="1"/>
</dbReference>
<evidence type="ECO:0000313" key="3">
    <source>
        <dbReference type="EMBL" id="PPB13068.1"/>
    </source>
</evidence>
<dbReference type="PANTHER" id="PTHR10151:SF120">
    <property type="entry name" value="BIS(5'-ADENOSYL)-TRIPHOSPHATASE"/>
    <property type="match status" value="1"/>
</dbReference>
<feature type="signal peptide" evidence="1">
    <location>
        <begin position="1"/>
        <end position="22"/>
    </location>
</feature>
<dbReference type="InterPro" id="IPR017850">
    <property type="entry name" value="Alkaline_phosphatase_core_sf"/>
</dbReference>
<dbReference type="Pfam" id="PF01663">
    <property type="entry name" value="Phosphodiest"/>
    <property type="match status" value="1"/>
</dbReference>
<dbReference type="Gene3D" id="3.40.720.10">
    <property type="entry name" value="Alkaline Phosphatase, subunit A"/>
    <property type="match status" value="1"/>
</dbReference>
<sequence length="531" mass="59730">MLRKLPLLCLVCFIFINIVSCSQPQPEQIRILQKTKNHAIQTGPKVIVLMVDSILSDSIDKLVTMNEAPALSFLLKNGMYRRDLISSFPTMSVTIESSFLTGTYADKHSIPGLLWFHPTEKRIVNYGDGFRVAWKPGLSNWLHDSTYNLNQSHLSSKVRTLHEDLHKKGFTTASINSMVYRGDFTHTLSLPKLVSNTLNVPSQMEVKGPEMLGFGSLSKLTNDNIADGPLQSFGVNDSYTTNNIISLIKQKSLPDLTLAYFPDMDGKLHKHGPTYLSALRKFDQKLQSILDAFGDWNKAIENHTFIIIGDSGVTSSGKDRQKTLIHLEKMLREYQPYRLGKPVLPSDDIAFAINGRMSYVYSLSSRASIPSLLDSLKQDHRIDFLAWKEAEWIHVMQGSSNRRMAYRPGKNEIDRFGQMWDIKGDLSVLDLRRNPQNNRLDSYSFPDGLKRLSSTFASHKGNFLVVSAKNGAEFTADGSPNHLGGGNHGSLHRTDTLIPLIISGKGTFPPPERIVDMKQYIIDLLTRYKQT</sequence>
<gene>
    <name evidence="3" type="ORF">C4A77_01415</name>
    <name evidence="2" type="ORF">O0554_04845</name>
</gene>
<dbReference type="SUPFAM" id="SSF53649">
    <property type="entry name" value="Alkaline phosphatase-like"/>
    <property type="match status" value="1"/>
</dbReference>
<comment type="caution">
    <text evidence="3">The sequence shown here is derived from an EMBL/GenBank/DDBJ whole genome shotgun (WGS) entry which is preliminary data.</text>
</comment>
<proteinExistence type="predicted"/>
<dbReference type="GO" id="GO:0016787">
    <property type="term" value="F:hydrolase activity"/>
    <property type="evidence" value="ECO:0007669"/>
    <property type="project" value="UniProtKB-ARBA"/>
</dbReference>
<evidence type="ECO:0000313" key="4">
    <source>
        <dbReference type="Proteomes" id="UP000239759"/>
    </source>
</evidence>
<dbReference type="AlphaFoldDB" id="A0AAP8QHE0"/>
<evidence type="ECO:0000256" key="1">
    <source>
        <dbReference type="SAM" id="SignalP"/>
    </source>
</evidence>
<organism evidence="3 4">
    <name type="scientific">Brevibacillus laterosporus</name>
    <name type="common">Bacillus laterosporus</name>
    <dbReference type="NCBI Taxonomy" id="1465"/>
    <lineage>
        <taxon>Bacteria</taxon>
        <taxon>Bacillati</taxon>
        <taxon>Bacillota</taxon>
        <taxon>Bacilli</taxon>
        <taxon>Bacillales</taxon>
        <taxon>Paenibacillaceae</taxon>
        <taxon>Brevibacillus</taxon>
    </lineage>
</organism>
<name>A0AAP8QHE0_BRELA</name>
<reference evidence="3 4" key="1">
    <citation type="submission" date="2018-02" db="EMBL/GenBank/DDBJ databases">
        <title>Comparative analysis of genomes of three Brevibacillus laterosporus strains producers of potent antimicrobials isolated from silage.</title>
        <authorList>
            <person name="Kojic M."/>
            <person name="Miljkovic M."/>
            <person name="Studholme D."/>
            <person name="Filipic B."/>
        </authorList>
    </citation>
    <scope>NUCLEOTIDE SEQUENCE [LARGE SCALE GENOMIC DNA]</scope>
    <source>
        <strain evidence="3 4">BGSP11</strain>
    </source>
</reference>
<dbReference type="InterPro" id="IPR002591">
    <property type="entry name" value="Phosphodiest/P_Trfase"/>
</dbReference>
<dbReference type="Proteomes" id="UP001077662">
    <property type="component" value="Unassembled WGS sequence"/>
</dbReference>
<dbReference type="RefSeq" id="WP_104030456.1">
    <property type="nucleotide sequence ID" value="NZ_JANSGW010000005.1"/>
</dbReference>
<dbReference type="EMBL" id="JAPTNE010000005">
    <property type="protein sequence ID" value="MCZ0806249.1"/>
    <property type="molecule type" value="Genomic_DNA"/>
</dbReference>
<keyword evidence="1" id="KW-0732">Signal</keyword>
<feature type="chain" id="PRO_5042798998" evidence="1">
    <location>
        <begin position="23"/>
        <end position="531"/>
    </location>
</feature>
<accession>A0AAP8QHE0</accession>
<protein>
    <submittedName>
        <fullName evidence="2">Alkaline phosphatase family protein</fullName>
    </submittedName>
    <submittedName>
        <fullName evidence="3">Phosphodiesterase</fullName>
    </submittedName>
</protein>
<dbReference type="EMBL" id="PRKQ01000001">
    <property type="protein sequence ID" value="PPB13068.1"/>
    <property type="molecule type" value="Genomic_DNA"/>
</dbReference>
<reference evidence="2" key="2">
    <citation type="submission" date="2022-09" db="EMBL/GenBank/DDBJ databases">
        <title>Genome analysis and characterization of larvicidal activity of Brevibacillus strains.</title>
        <authorList>
            <person name="Patrusheva E.V."/>
            <person name="Izotova A.O."/>
            <person name="Toshchakov S.V."/>
            <person name="Sineoky S.P."/>
        </authorList>
    </citation>
    <scope>NUCLEOTIDE SEQUENCE</scope>
    <source>
        <strain evidence="2">VKPM_B-13247</strain>
    </source>
</reference>
<dbReference type="Proteomes" id="UP000239759">
    <property type="component" value="Unassembled WGS sequence"/>
</dbReference>
<evidence type="ECO:0000313" key="2">
    <source>
        <dbReference type="EMBL" id="MCZ0806249.1"/>
    </source>
</evidence>